<protein>
    <submittedName>
        <fullName evidence="1">Uncharacterized protein</fullName>
    </submittedName>
</protein>
<evidence type="ECO:0000313" key="1">
    <source>
        <dbReference type="EMBL" id="SVA79632.1"/>
    </source>
</evidence>
<reference evidence="1" key="1">
    <citation type="submission" date="2018-05" db="EMBL/GenBank/DDBJ databases">
        <authorList>
            <person name="Lanie J.A."/>
            <person name="Ng W.-L."/>
            <person name="Kazmierczak K.M."/>
            <person name="Andrzejewski T.M."/>
            <person name="Davidsen T.M."/>
            <person name="Wayne K.J."/>
            <person name="Tettelin H."/>
            <person name="Glass J.I."/>
            <person name="Rusch D."/>
            <person name="Podicherti R."/>
            <person name="Tsui H.-C.T."/>
            <person name="Winkler M.E."/>
        </authorList>
    </citation>
    <scope>NUCLEOTIDE SEQUENCE</scope>
</reference>
<organism evidence="1">
    <name type="scientific">marine metagenome</name>
    <dbReference type="NCBI Taxonomy" id="408172"/>
    <lineage>
        <taxon>unclassified sequences</taxon>
        <taxon>metagenomes</taxon>
        <taxon>ecological metagenomes</taxon>
    </lineage>
</organism>
<accession>A0A381YSM5</accession>
<dbReference type="EMBL" id="UINC01018881">
    <property type="protein sequence ID" value="SVA79632.1"/>
    <property type="molecule type" value="Genomic_DNA"/>
</dbReference>
<sequence>MLGAAPGSVPGPCLVGASVARVVVVLPPWLSRRRVAACSGCVKLMEFARVLRDAHITYAADGVAPSPEAFRPVSSVGDVGTLQHTVVLTDRRKAPILS</sequence>
<gene>
    <name evidence="1" type="ORF">METZ01_LOCUS132486</name>
</gene>
<proteinExistence type="predicted"/>
<name>A0A381YSM5_9ZZZZ</name>
<dbReference type="AlphaFoldDB" id="A0A381YSM5"/>